<dbReference type="PATRIC" id="fig|82380.10.peg.2192"/>
<accession>A0A0F0KPI2</accession>
<keyword evidence="2" id="KW-0378">Hydrolase</keyword>
<evidence type="ECO:0000256" key="3">
    <source>
        <dbReference type="ARBA" id="ARBA00023295"/>
    </source>
</evidence>
<dbReference type="Pfam" id="PF00933">
    <property type="entry name" value="Glyco_hydro_3"/>
    <property type="match status" value="1"/>
</dbReference>
<sequence length="510" mass="52997">MTDELERLANGVLWPGFFGTEAPAWLRDELRDGLAGVVYFGQNVGEGLPALSAQILDANPNALIGIDEEGGSVTRLESATGSTVPGAAQLGLLDDLVASEETGAELARRVRAVGANVVLGPVADVNTDPRNPVIGVRAFGDDEALVSRHVVATIDGIQDGAVAACVKHFPGHGDTHMDSHHSLPEITLDLEEFERVHLEPFRAAIDAGVDAVMTAHIVVPAWGEQPATLNPRVLGMLRDWGYDGVIITDALDMAAIRETVGLGGGAAQALAAGADLLCIGNPTNPGDAALPDQDEQDFRAARDGIVAALRDGSLPRARVEEAAARVAALATKLRAAAVAAEEAHESADDFDAAGILRRMVTISGAAPEVSTELAVIDARRRSTLAVDSAGSYVANALADDGLRVRLDVASAPLSEQDRVLDEVAKAAEAASATTVLLIDRPDTDAAQRALVERAALRDPRAVVVNVGLPTVLPLPLPTVEVAAASRLGAQTARDALLGRFTAQQRMTSAG</sequence>
<comment type="caution">
    <text evidence="5">The sequence shown here is derived from an EMBL/GenBank/DDBJ whole genome shotgun (WGS) entry which is preliminary data.</text>
</comment>
<dbReference type="AlphaFoldDB" id="A0A0F0KPI2"/>
<comment type="similarity">
    <text evidence="1">Belongs to the glycosyl hydrolase 3 family.</text>
</comment>
<dbReference type="Proteomes" id="UP000033725">
    <property type="component" value="Unassembled WGS sequence"/>
</dbReference>
<dbReference type="OrthoDB" id="9805821at2"/>
<evidence type="ECO:0000256" key="1">
    <source>
        <dbReference type="ARBA" id="ARBA00005336"/>
    </source>
</evidence>
<dbReference type="RefSeq" id="WP_045264072.1">
    <property type="nucleotide sequence ID" value="NZ_JYIV01000027.1"/>
</dbReference>
<dbReference type="SUPFAM" id="SSF51445">
    <property type="entry name" value="(Trans)glycosidases"/>
    <property type="match status" value="1"/>
</dbReference>
<dbReference type="InterPro" id="IPR017853">
    <property type="entry name" value="GH"/>
</dbReference>
<organism evidence="5 6">
    <name type="scientific">Microbacterium oxydans</name>
    <dbReference type="NCBI Taxonomy" id="82380"/>
    <lineage>
        <taxon>Bacteria</taxon>
        <taxon>Bacillati</taxon>
        <taxon>Actinomycetota</taxon>
        <taxon>Actinomycetes</taxon>
        <taxon>Micrococcales</taxon>
        <taxon>Microbacteriaceae</taxon>
        <taxon>Microbacterium</taxon>
    </lineage>
</organism>
<evidence type="ECO:0000256" key="2">
    <source>
        <dbReference type="ARBA" id="ARBA00022801"/>
    </source>
</evidence>
<dbReference type="InterPro" id="IPR050226">
    <property type="entry name" value="NagZ_Beta-hexosaminidase"/>
</dbReference>
<dbReference type="GO" id="GO:0009254">
    <property type="term" value="P:peptidoglycan turnover"/>
    <property type="evidence" value="ECO:0007669"/>
    <property type="project" value="TreeGrafter"/>
</dbReference>
<protein>
    <submittedName>
        <fullName evidence="5">Putative lipoprotein YbbD</fullName>
    </submittedName>
</protein>
<evidence type="ECO:0000313" key="6">
    <source>
        <dbReference type="Proteomes" id="UP000033725"/>
    </source>
</evidence>
<dbReference type="InterPro" id="IPR036962">
    <property type="entry name" value="Glyco_hydro_3_N_sf"/>
</dbReference>
<dbReference type="GO" id="GO:0004553">
    <property type="term" value="F:hydrolase activity, hydrolyzing O-glycosyl compounds"/>
    <property type="evidence" value="ECO:0007669"/>
    <property type="project" value="InterPro"/>
</dbReference>
<gene>
    <name evidence="5" type="primary">ybbD</name>
    <name evidence="5" type="ORF">RN51_02180</name>
</gene>
<dbReference type="EMBL" id="JYIV01000027">
    <property type="protein sequence ID" value="KJL21166.1"/>
    <property type="molecule type" value="Genomic_DNA"/>
</dbReference>
<evidence type="ECO:0000259" key="4">
    <source>
        <dbReference type="Pfam" id="PF00933"/>
    </source>
</evidence>
<reference evidence="5 6" key="1">
    <citation type="submission" date="2015-02" db="EMBL/GenBank/DDBJ databases">
        <title>Draft genome sequences of ten Microbacterium spp. with emphasis on heavy metal contaminated environments.</title>
        <authorList>
            <person name="Corretto E."/>
        </authorList>
    </citation>
    <scope>NUCLEOTIDE SEQUENCE [LARGE SCALE GENOMIC DNA]</scope>
    <source>
        <strain evidence="5 6">BEL163</strain>
    </source>
</reference>
<dbReference type="GO" id="GO:0005975">
    <property type="term" value="P:carbohydrate metabolic process"/>
    <property type="evidence" value="ECO:0007669"/>
    <property type="project" value="InterPro"/>
</dbReference>
<evidence type="ECO:0000313" key="5">
    <source>
        <dbReference type="EMBL" id="KJL21166.1"/>
    </source>
</evidence>
<dbReference type="InterPro" id="IPR001764">
    <property type="entry name" value="Glyco_hydro_3_N"/>
</dbReference>
<dbReference type="Gene3D" id="3.20.20.300">
    <property type="entry name" value="Glycoside hydrolase, family 3, N-terminal domain"/>
    <property type="match status" value="1"/>
</dbReference>
<keyword evidence="5" id="KW-0449">Lipoprotein</keyword>
<name>A0A0F0KPI2_9MICO</name>
<feature type="domain" description="Glycoside hydrolase family 3 N-terminal" evidence="4">
    <location>
        <begin position="59"/>
        <end position="328"/>
    </location>
</feature>
<keyword evidence="3" id="KW-0326">Glycosidase</keyword>
<proteinExistence type="inferred from homology"/>
<dbReference type="PANTHER" id="PTHR30480">
    <property type="entry name" value="BETA-HEXOSAMINIDASE-RELATED"/>
    <property type="match status" value="1"/>
</dbReference>
<dbReference type="PANTHER" id="PTHR30480:SF16">
    <property type="entry name" value="GLYCOSIDE HYDROLASE FAMILY 3 DOMAIN PROTEIN"/>
    <property type="match status" value="1"/>
</dbReference>